<sequence length="189" mass="21120">GRIEHLPVARDDHSARGSKAGRERKDDQEEITPGSLPTAYEEGGLREGKGSPDVEALSDRVRVKEPESSERDVNAVEVGKEPGKDGKLVTLEQVKKCHYGRKRDDQREDEPRSTWSQCGKRTESMERGVRSETSESRKSNRVDGEPTIGIPDKCENRLDGCDKIVPVDTIELIKKKEKLGVDNGAWKNQ</sequence>
<organism evidence="2 3">
    <name type="scientific">Acaulospora morrowiae</name>
    <dbReference type="NCBI Taxonomy" id="94023"/>
    <lineage>
        <taxon>Eukaryota</taxon>
        <taxon>Fungi</taxon>
        <taxon>Fungi incertae sedis</taxon>
        <taxon>Mucoromycota</taxon>
        <taxon>Glomeromycotina</taxon>
        <taxon>Glomeromycetes</taxon>
        <taxon>Diversisporales</taxon>
        <taxon>Acaulosporaceae</taxon>
        <taxon>Acaulospora</taxon>
    </lineage>
</organism>
<proteinExistence type="predicted"/>
<name>A0A9N9EIZ9_9GLOM</name>
<dbReference type="EMBL" id="CAJVPV010013211">
    <property type="protein sequence ID" value="CAG8675931.1"/>
    <property type="molecule type" value="Genomic_DNA"/>
</dbReference>
<keyword evidence="3" id="KW-1185">Reference proteome</keyword>
<feature type="compositionally biased region" description="Basic and acidic residues" evidence="1">
    <location>
        <begin position="120"/>
        <end position="144"/>
    </location>
</feature>
<dbReference type="Proteomes" id="UP000789342">
    <property type="component" value="Unassembled WGS sequence"/>
</dbReference>
<accession>A0A9N9EIZ9</accession>
<feature type="compositionally biased region" description="Basic and acidic residues" evidence="1">
    <location>
        <begin position="1"/>
        <end position="27"/>
    </location>
</feature>
<feature type="compositionally biased region" description="Basic and acidic residues" evidence="1">
    <location>
        <begin position="102"/>
        <end position="112"/>
    </location>
</feature>
<feature type="non-terminal residue" evidence="2">
    <location>
        <position position="189"/>
    </location>
</feature>
<evidence type="ECO:0000313" key="3">
    <source>
        <dbReference type="Proteomes" id="UP000789342"/>
    </source>
</evidence>
<protein>
    <submittedName>
        <fullName evidence="2">5362_t:CDS:1</fullName>
    </submittedName>
</protein>
<evidence type="ECO:0000256" key="1">
    <source>
        <dbReference type="SAM" id="MobiDB-lite"/>
    </source>
</evidence>
<feature type="region of interest" description="Disordered" evidence="1">
    <location>
        <begin position="1"/>
        <end position="152"/>
    </location>
</feature>
<feature type="compositionally biased region" description="Basic and acidic residues" evidence="1">
    <location>
        <begin position="43"/>
        <end position="87"/>
    </location>
</feature>
<evidence type="ECO:0000313" key="2">
    <source>
        <dbReference type="EMBL" id="CAG8675931.1"/>
    </source>
</evidence>
<reference evidence="2" key="1">
    <citation type="submission" date="2021-06" db="EMBL/GenBank/DDBJ databases">
        <authorList>
            <person name="Kallberg Y."/>
            <person name="Tangrot J."/>
            <person name="Rosling A."/>
        </authorList>
    </citation>
    <scope>NUCLEOTIDE SEQUENCE</scope>
    <source>
        <strain evidence="2">CL551</strain>
    </source>
</reference>
<gene>
    <name evidence="2" type="ORF">AMORRO_LOCUS11029</name>
</gene>
<comment type="caution">
    <text evidence="2">The sequence shown here is derived from an EMBL/GenBank/DDBJ whole genome shotgun (WGS) entry which is preliminary data.</text>
</comment>
<dbReference type="AlphaFoldDB" id="A0A9N9EIZ9"/>